<dbReference type="EMBL" id="CASHSV030000311">
    <property type="protein sequence ID" value="CAJ2659652.1"/>
    <property type="molecule type" value="Genomic_DNA"/>
</dbReference>
<sequence length="121" mass="13578">MNGMHHAASKHSSETEIPPQVPGNAGKVHFRKSGNVSRCYPKAFLATEEELLSLVKKQSQHKPQLASPFPCRCHLAPSYSSDRDNHRAVAVVLAISDGTKSDNRCFRFHFYIVIVLQFLFL</sequence>
<keyword evidence="2" id="KW-1185">Reference proteome</keyword>
<name>A0ACB0KTD7_TRIPR</name>
<accession>A0ACB0KTD7</accession>
<protein>
    <submittedName>
        <fullName evidence="1">Uncharacterized protein</fullName>
    </submittedName>
</protein>
<evidence type="ECO:0000313" key="1">
    <source>
        <dbReference type="EMBL" id="CAJ2659652.1"/>
    </source>
</evidence>
<dbReference type="Proteomes" id="UP001177021">
    <property type="component" value="Unassembled WGS sequence"/>
</dbReference>
<organism evidence="1 2">
    <name type="scientific">Trifolium pratense</name>
    <name type="common">Red clover</name>
    <dbReference type="NCBI Taxonomy" id="57577"/>
    <lineage>
        <taxon>Eukaryota</taxon>
        <taxon>Viridiplantae</taxon>
        <taxon>Streptophyta</taxon>
        <taxon>Embryophyta</taxon>
        <taxon>Tracheophyta</taxon>
        <taxon>Spermatophyta</taxon>
        <taxon>Magnoliopsida</taxon>
        <taxon>eudicotyledons</taxon>
        <taxon>Gunneridae</taxon>
        <taxon>Pentapetalae</taxon>
        <taxon>rosids</taxon>
        <taxon>fabids</taxon>
        <taxon>Fabales</taxon>
        <taxon>Fabaceae</taxon>
        <taxon>Papilionoideae</taxon>
        <taxon>50 kb inversion clade</taxon>
        <taxon>NPAAA clade</taxon>
        <taxon>Hologalegina</taxon>
        <taxon>IRL clade</taxon>
        <taxon>Trifolieae</taxon>
        <taxon>Trifolium</taxon>
    </lineage>
</organism>
<reference evidence="1" key="1">
    <citation type="submission" date="2023-10" db="EMBL/GenBank/DDBJ databases">
        <authorList>
            <person name="Rodriguez Cubillos JULIANA M."/>
            <person name="De Vega J."/>
        </authorList>
    </citation>
    <scope>NUCLEOTIDE SEQUENCE</scope>
</reference>
<proteinExistence type="predicted"/>
<evidence type="ECO:0000313" key="2">
    <source>
        <dbReference type="Proteomes" id="UP001177021"/>
    </source>
</evidence>
<comment type="caution">
    <text evidence="1">The sequence shown here is derived from an EMBL/GenBank/DDBJ whole genome shotgun (WGS) entry which is preliminary data.</text>
</comment>
<gene>
    <name evidence="1" type="ORF">MILVUS5_LOCUS25767</name>
</gene>